<evidence type="ECO:0000259" key="3">
    <source>
        <dbReference type="SMART" id="SM00409"/>
    </source>
</evidence>
<feature type="signal peptide" evidence="2">
    <location>
        <begin position="1"/>
        <end position="22"/>
    </location>
</feature>
<dbReference type="AlphaFoldDB" id="A0A9Q1I6H6"/>
<keyword evidence="5" id="KW-1185">Reference proteome</keyword>
<evidence type="ECO:0000313" key="4">
    <source>
        <dbReference type="EMBL" id="KAJ8287622.1"/>
    </source>
</evidence>
<evidence type="ECO:0000256" key="2">
    <source>
        <dbReference type="SAM" id="SignalP"/>
    </source>
</evidence>
<organism evidence="4 5">
    <name type="scientific">Conger conger</name>
    <name type="common">Conger eel</name>
    <name type="synonym">Muraena conger</name>
    <dbReference type="NCBI Taxonomy" id="82655"/>
    <lineage>
        <taxon>Eukaryota</taxon>
        <taxon>Metazoa</taxon>
        <taxon>Chordata</taxon>
        <taxon>Craniata</taxon>
        <taxon>Vertebrata</taxon>
        <taxon>Euteleostomi</taxon>
        <taxon>Actinopterygii</taxon>
        <taxon>Neopterygii</taxon>
        <taxon>Teleostei</taxon>
        <taxon>Anguilliformes</taxon>
        <taxon>Congridae</taxon>
        <taxon>Conger</taxon>
    </lineage>
</organism>
<dbReference type="PANTHER" id="PTHR46013">
    <property type="entry name" value="VASCULAR CELL ADHESION MOLECULE 1"/>
    <property type="match status" value="1"/>
</dbReference>
<proteinExistence type="predicted"/>
<dbReference type="OrthoDB" id="6152887at2759"/>
<name>A0A9Q1I6H6_CONCO</name>
<dbReference type="InterPro" id="IPR003599">
    <property type="entry name" value="Ig_sub"/>
</dbReference>
<dbReference type="Proteomes" id="UP001152803">
    <property type="component" value="Unassembled WGS sequence"/>
</dbReference>
<evidence type="ECO:0000313" key="5">
    <source>
        <dbReference type="Proteomes" id="UP001152803"/>
    </source>
</evidence>
<reference evidence="4" key="1">
    <citation type="journal article" date="2023" name="Science">
        <title>Genome structures resolve the early diversification of teleost fishes.</title>
        <authorList>
            <person name="Parey E."/>
            <person name="Louis A."/>
            <person name="Montfort J."/>
            <person name="Bouchez O."/>
            <person name="Roques C."/>
            <person name="Iampietro C."/>
            <person name="Lluch J."/>
            <person name="Castinel A."/>
            <person name="Donnadieu C."/>
            <person name="Desvignes T."/>
            <person name="Floi Bucao C."/>
            <person name="Jouanno E."/>
            <person name="Wen M."/>
            <person name="Mejri S."/>
            <person name="Dirks R."/>
            <person name="Jansen H."/>
            <person name="Henkel C."/>
            <person name="Chen W.J."/>
            <person name="Zahm M."/>
            <person name="Cabau C."/>
            <person name="Klopp C."/>
            <person name="Thompson A.W."/>
            <person name="Robinson-Rechavi M."/>
            <person name="Braasch I."/>
            <person name="Lecointre G."/>
            <person name="Bobe J."/>
            <person name="Postlethwait J.H."/>
            <person name="Berthelot C."/>
            <person name="Roest Crollius H."/>
            <person name="Guiguen Y."/>
        </authorList>
    </citation>
    <scope>NUCLEOTIDE SEQUENCE</scope>
    <source>
        <strain evidence="4">Concon-B</strain>
    </source>
</reference>
<dbReference type="InterPro" id="IPR036179">
    <property type="entry name" value="Ig-like_dom_sf"/>
</dbReference>
<dbReference type="Pfam" id="PF24518">
    <property type="entry name" value="Ig_CD22"/>
    <property type="match status" value="1"/>
</dbReference>
<dbReference type="SMART" id="SM00409">
    <property type="entry name" value="IG"/>
    <property type="match status" value="1"/>
</dbReference>
<dbReference type="Gene3D" id="2.60.40.10">
    <property type="entry name" value="Immunoglobulins"/>
    <property type="match status" value="1"/>
</dbReference>
<evidence type="ECO:0000256" key="1">
    <source>
        <dbReference type="SAM" id="Phobius"/>
    </source>
</evidence>
<feature type="domain" description="Immunoglobulin" evidence="3">
    <location>
        <begin position="31"/>
        <end position="142"/>
    </location>
</feature>
<keyword evidence="1" id="KW-0472">Membrane</keyword>
<feature type="transmembrane region" description="Helical" evidence="1">
    <location>
        <begin position="32"/>
        <end position="50"/>
    </location>
</feature>
<comment type="caution">
    <text evidence="4">The sequence shown here is derived from an EMBL/GenBank/DDBJ whole genome shotgun (WGS) entry which is preliminary data.</text>
</comment>
<dbReference type="InterPro" id="IPR013783">
    <property type="entry name" value="Ig-like_fold"/>
</dbReference>
<dbReference type="InterPro" id="IPR056386">
    <property type="entry name" value="Ig_CD22"/>
</dbReference>
<gene>
    <name evidence="4" type="ORF">COCON_G00002810</name>
</gene>
<dbReference type="EMBL" id="JAFJMO010000001">
    <property type="protein sequence ID" value="KAJ8287622.1"/>
    <property type="molecule type" value="Genomic_DNA"/>
</dbReference>
<keyword evidence="1" id="KW-0812">Transmembrane</keyword>
<keyword evidence="1" id="KW-1133">Transmembrane helix</keyword>
<feature type="chain" id="PRO_5040509710" description="Immunoglobulin domain-containing protein" evidence="2">
    <location>
        <begin position="23"/>
        <end position="152"/>
    </location>
</feature>
<accession>A0A9Q1I6H6</accession>
<keyword evidence="2" id="KW-0732">Signal</keyword>
<dbReference type="PANTHER" id="PTHR46013:SF4">
    <property type="entry name" value="B-CELL RECEPTOR CD22-RELATED"/>
    <property type="match status" value="1"/>
</dbReference>
<dbReference type="SUPFAM" id="SSF48726">
    <property type="entry name" value="Immunoglobulin"/>
    <property type="match status" value="1"/>
</dbReference>
<sequence>MNTETILGSLAVTIFLLPGVLSDGWSVQHPAGPIYAVPGSAVIIPCLYGYPDPGQRYRVRSVMWCRNQAYCVTPRYVYHSEGIFPELAYQGRVEYLGDEANNCTLKINDLRVSDSGMYVFRFITDHPVEKLPGQAGVLLLVTGKTAGFLKSI</sequence>
<protein>
    <recommendedName>
        <fullName evidence="3">Immunoglobulin domain-containing protein</fullName>
    </recommendedName>
</protein>